<dbReference type="Proteomes" id="UP001589890">
    <property type="component" value="Unassembled WGS sequence"/>
</dbReference>
<evidence type="ECO:0000313" key="2">
    <source>
        <dbReference type="Proteomes" id="UP001589890"/>
    </source>
</evidence>
<dbReference type="EMBL" id="JBHLTC010000002">
    <property type="protein sequence ID" value="MFC0623133.1"/>
    <property type="molecule type" value="Genomic_DNA"/>
</dbReference>
<evidence type="ECO:0000313" key="1">
    <source>
        <dbReference type="EMBL" id="MFC0623133.1"/>
    </source>
</evidence>
<sequence length="183" mass="19320">MRVHVPWPVLPSEEPEVLLALGNEVRIMAISRLRRVAGGAVLASAVVAAGLSPVQTAVADPVASSYIWKWGYYGTGAQCQITASMGRYSVNGKVNLRGTFHGCAAPRNGAGYGVLTVMATSPVRMGGSVGAPVCAGANYCTKTVAIPFTGTKTYCGHVSFQDDGHFRRHGRDPYLYACAEVSR</sequence>
<comment type="caution">
    <text evidence="1">The sequence shown here is derived from an EMBL/GenBank/DDBJ whole genome shotgun (WGS) entry which is preliminary data.</text>
</comment>
<gene>
    <name evidence="1" type="ORF">ACFFGN_03615</name>
</gene>
<reference evidence="1 2" key="1">
    <citation type="submission" date="2024-09" db="EMBL/GenBank/DDBJ databases">
        <authorList>
            <person name="Sun Q."/>
            <person name="Mori K."/>
        </authorList>
    </citation>
    <scope>NUCLEOTIDE SEQUENCE [LARGE SCALE GENOMIC DNA]</scope>
    <source>
        <strain evidence="1 2">CGMCC 1.15906</strain>
    </source>
</reference>
<organism evidence="1 2">
    <name type="scientific">Kribbella deserti</name>
    <dbReference type="NCBI Taxonomy" id="1926257"/>
    <lineage>
        <taxon>Bacteria</taxon>
        <taxon>Bacillati</taxon>
        <taxon>Actinomycetota</taxon>
        <taxon>Actinomycetes</taxon>
        <taxon>Propionibacteriales</taxon>
        <taxon>Kribbellaceae</taxon>
        <taxon>Kribbella</taxon>
    </lineage>
</organism>
<protein>
    <recommendedName>
        <fullName evidence="3">Secreted protein</fullName>
    </recommendedName>
</protein>
<keyword evidence="2" id="KW-1185">Reference proteome</keyword>
<evidence type="ECO:0008006" key="3">
    <source>
        <dbReference type="Google" id="ProtNLM"/>
    </source>
</evidence>
<proteinExistence type="predicted"/>
<name>A0ABV6QG03_9ACTN</name>
<accession>A0ABV6QG03</accession>
<dbReference type="RefSeq" id="WP_380043824.1">
    <property type="nucleotide sequence ID" value="NZ_JBHLTC010000002.1"/>
</dbReference>